<dbReference type="EMBL" id="JBIQWL010000010">
    <property type="protein sequence ID" value="MFH8252586.1"/>
    <property type="molecule type" value="Genomic_DNA"/>
</dbReference>
<feature type="domain" description="Phage tail collar" evidence="1">
    <location>
        <begin position="6"/>
        <end position="61"/>
    </location>
</feature>
<dbReference type="InterPro" id="IPR037053">
    <property type="entry name" value="Phage_tail_collar_dom_sf"/>
</dbReference>
<name>A0ABW7QD55_9MICO</name>
<dbReference type="SUPFAM" id="SSF88874">
    <property type="entry name" value="Receptor-binding domain of short tail fibre protein gp12"/>
    <property type="match status" value="1"/>
</dbReference>
<dbReference type="Gene3D" id="3.90.1340.10">
    <property type="entry name" value="Phage tail collar domain"/>
    <property type="match status" value="1"/>
</dbReference>
<organism evidence="2 3">
    <name type="scientific">Microbacterium alkaliflavum</name>
    <dbReference type="NCBI Taxonomy" id="3248839"/>
    <lineage>
        <taxon>Bacteria</taxon>
        <taxon>Bacillati</taxon>
        <taxon>Actinomycetota</taxon>
        <taxon>Actinomycetes</taxon>
        <taxon>Micrococcales</taxon>
        <taxon>Microbacteriaceae</taxon>
        <taxon>Microbacterium</taxon>
    </lineage>
</organism>
<evidence type="ECO:0000259" key="1">
    <source>
        <dbReference type="Pfam" id="PF07484"/>
    </source>
</evidence>
<evidence type="ECO:0000313" key="3">
    <source>
        <dbReference type="Proteomes" id="UP001610861"/>
    </source>
</evidence>
<dbReference type="Proteomes" id="UP001610861">
    <property type="component" value="Unassembled WGS sequence"/>
</dbReference>
<proteinExistence type="predicted"/>
<dbReference type="RefSeq" id="WP_397558016.1">
    <property type="nucleotide sequence ID" value="NZ_JBIQWL010000010.1"/>
</dbReference>
<dbReference type="Pfam" id="PF07484">
    <property type="entry name" value="Collar"/>
    <property type="match status" value="1"/>
</dbReference>
<dbReference type="InterPro" id="IPR011083">
    <property type="entry name" value="Phage_tail_collar_dom"/>
</dbReference>
<keyword evidence="3" id="KW-1185">Reference proteome</keyword>
<evidence type="ECO:0000313" key="2">
    <source>
        <dbReference type="EMBL" id="MFH8252586.1"/>
    </source>
</evidence>
<comment type="caution">
    <text evidence="2">The sequence shown here is derived from an EMBL/GenBank/DDBJ whole genome shotgun (WGS) entry which is preliminary data.</text>
</comment>
<accession>A0ABW7QD55</accession>
<gene>
    <name evidence="2" type="ORF">ACH3VR_19625</name>
</gene>
<sequence>MEPFIGELRCFGFNFAPTGWALCQGQLLPIQQNTALFSLLGTMYGGNGQTTFGLPDLRGRTSLSFGQGPGLTNRDQGEVGGSETVTLTAATIPPHPHTVAASSTATTKNPSGSFPSVTAAGSSYGTPADLQMSAAMIGGGGSGQPHDNMQPYLVLNWCIALEGIYPSRS</sequence>
<protein>
    <submittedName>
        <fullName evidence="2">Phage tail protein</fullName>
    </submittedName>
</protein>
<reference evidence="2 3" key="1">
    <citation type="submission" date="2024-09" db="EMBL/GenBank/DDBJ databases">
        <authorList>
            <person name="Pan X."/>
        </authorList>
    </citation>
    <scope>NUCLEOTIDE SEQUENCE [LARGE SCALE GENOMIC DNA]</scope>
    <source>
        <strain evidence="2 3">B2969</strain>
    </source>
</reference>